<organism evidence="2 3">
    <name type="scientific">Prosthecobacter vanneervenii</name>
    <dbReference type="NCBI Taxonomy" id="48466"/>
    <lineage>
        <taxon>Bacteria</taxon>
        <taxon>Pseudomonadati</taxon>
        <taxon>Verrucomicrobiota</taxon>
        <taxon>Verrucomicrobiia</taxon>
        <taxon>Verrucomicrobiales</taxon>
        <taxon>Verrucomicrobiaceae</taxon>
        <taxon>Prosthecobacter</taxon>
    </lineage>
</organism>
<evidence type="ECO:0000256" key="1">
    <source>
        <dbReference type="ARBA" id="ARBA00010646"/>
    </source>
</evidence>
<proteinExistence type="inferred from homology"/>
<dbReference type="PROSITE" id="PS51904">
    <property type="entry name" value="GLYCOSYL_HYDROL_F25_2"/>
    <property type="match status" value="1"/>
</dbReference>
<dbReference type="Pfam" id="PF01183">
    <property type="entry name" value="Glyco_hydro_25"/>
    <property type="match status" value="1"/>
</dbReference>
<comment type="similarity">
    <text evidence="1">Belongs to the glycosyl hydrolase 25 family.</text>
</comment>
<dbReference type="SUPFAM" id="SSF51445">
    <property type="entry name" value="(Trans)glycosidases"/>
    <property type="match status" value="1"/>
</dbReference>
<comment type="caution">
    <text evidence="2">The sequence shown here is derived from an EMBL/GenBank/DDBJ whole genome shotgun (WGS) entry which is preliminary data.</text>
</comment>
<gene>
    <name evidence="2" type="ORF">HNQ65_002141</name>
</gene>
<dbReference type="EMBL" id="JACHIG010000004">
    <property type="protein sequence ID" value="MBB5032559.1"/>
    <property type="molecule type" value="Genomic_DNA"/>
</dbReference>
<protein>
    <submittedName>
        <fullName evidence="2">GH25 family lysozyme M1 (1,4-beta-N-acetylmuramidase)</fullName>
    </submittedName>
</protein>
<name>A0A7W7YAL4_9BACT</name>
<dbReference type="GO" id="GO:0009253">
    <property type="term" value="P:peptidoglycan catabolic process"/>
    <property type="evidence" value="ECO:0007669"/>
    <property type="project" value="InterPro"/>
</dbReference>
<accession>A0A7W7YAL4</accession>
<dbReference type="InterPro" id="IPR002053">
    <property type="entry name" value="Glyco_hydro_25"/>
</dbReference>
<evidence type="ECO:0000313" key="3">
    <source>
        <dbReference type="Proteomes" id="UP000590740"/>
    </source>
</evidence>
<dbReference type="GO" id="GO:0003796">
    <property type="term" value="F:lysozyme activity"/>
    <property type="evidence" value="ECO:0007669"/>
    <property type="project" value="InterPro"/>
</dbReference>
<reference evidence="2 3" key="1">
    <citation type="submission" date="2020-08" db="EMBL/GenBank/DDBJ databases">
        <title>Genomic Encyclopedia of Type Strains, Phase IV (KMG-IV): sequencing the most valuable type-strain genomes for metagenomic binning, comparative biology and taxonomic classification.</title>
        <authorList>
            <person name="Goeker M."/>
        </authorList>
    </citation>
    <scope>NUCLEOTIDE SEQUENCE [LARGE SCALE GENOMIC DNA]</scope>
    <source>
        <strain evidence="2 3">DSM 12252</strain>
    </source>
</reference>
<evidence type="ECO:0000313" key="2">
    <source>
        <dbReference type="EMBL" id="MBB5032559.1"/>
    </source>
</evidence>
<dbReference type="RefSeq" id="WP_184339484.1">
    <property type="nucleotide sequence ID" value="NZ_JACHIG010000004.1"/>
</dbReference>
<dbReference type="PROSITE" id="PS51257">
    <property type="entry name" value="PROKAR_LIPOPROTEIN"/>
    <property type="match status" value="1"/>
</dbReference>
<dbReference type="Gene3D" id="3.20.20.80">
    <property type="entry name" value="Glycosidases"/>
    <property type="match status" value="1"/>
</dbReference>
<dbReference type="AlphaFoldDB" id="A0A7W7YAL4"/>
<dbReference type="Proteomes" id="UP000590740">
    <property type="component" value="Unassembled WGS sequence"/>
</dbReference>
<dbReference type="GO" id="GO:0016998">
    <property type="term" value="P:cell wall macromolecule catabolic process"/>
    <property type="evidence" value="ECO:0007669"/>
    <property type="project" value="InterPro"/>
</dbReference>
<keyword evidence="3" id="KW-1185">Reference proteome</keyword>
<sequence length="294" mass="32527">MKRPLLLPLFLALASCTTPPTGGPPESQPPMSSWGMPQVINVSAYDPKEKQRPGQGYSEHDVSALRANGASALIARAGKGGNLDEKCAHFLASADRNGMLPGIYYRLQTHVDAVAQADQFCARAHSLARGRAWNAPALLLCADFDANSRMSDILRFMDRVESRTGVVPVAYLENSTHLKQMLSSADPATKAKLRRMPYWVALYSHDGGAGPVYPAPGTPHGLLHQYRVWSDWAMWQYGGVDWSHGRSQPKVYSHGMNRNSLYFGNLDRPVERNVFNGSHAAMQSFWLQHGLRLR</sequence>
<dbReference type="InterPro" id="IPR017853">
    <property type="entry name" value="GH"/>
</dbReference>